<dbReference type="InterPro" id="IPR011257">
    <property type="entry name" value="DNA_glycosylase"/>
</dbReference>
<keyword evidence="1" id="KW-0004">4Fe-4S</keyword>
<feature type="region of interest" description="Disordered" evidence="5">
    <location>
        <begin position="222"/>
        <end position="241"/>
    </location>
</feature>
<evidence type="ECO:0000313" key="7">
    <source>
        <dbReference type="EMBL" id="CAB1128510.1"/>
    </source>
</evidence>
<accession>A0A6F8ZFS0</accession>
<dbReference type="CDD" id="cd00056">
    <property type="entry name" value="ENDO3c"/>
    <property type="match status" value="1"/>
</dbReference>
<dbReference type="InterPro" id="IPR003265">
    <property type="entry name" value="HhH-GPD_domain"/>
</dbReference>
<dbReference type="PANTHER" id="PTHR10359:SF19">
    <property type="entry name" value="DNA REPAIR GLYCOSYLASE MJ1434-RELATED"/>
    <property type="match status" value="1"/>
</dbReference>
<evidence type="ECO:0000256" key="3">
    <source>
        <dbReference type="ARBA" id="ARBA00023004"/>
    </source>
</evidence>
<dbReference type="GO" id="GO:0046872">
    <property type="term" value="F:metal ion binding"/>
    <property type="evidence" value="ECO:0007669"/>
    <property type="project" value="UniProtKB-KW"/>
</dbReference>
<gene>
    <name evidence="7" type="primary">nth</name>
    <name evidence="7" type="ORF">R50_1004</name>
</gene>
<evidence type="ECO:0000259" key="6">
    <source>
        <dbReference type="SMART" id="SM00478"/>
    </source>
</evidence>
<dbReference type="SMART" id="SM00478">
    <property type="entry name" value="ENDO3c"/>
    <property type="match status" value="1"/>
</dbReference>
<dbReference type="AlphaFoldDB" id="A0A6F8ZFS0"/>
<keyword evidence="7" id="KW-0255">Endonuclease</keyword>
<dbReference type="GO" id="GO:0006284">
    <property type="term" value="P:base-excision repair"/>
    <property type="evidence" value="ECO:0007669"/>
    <property type="project" value="InterPro"/>
</dbReference>
<dbReference type="GO" id="GO:0140078">
    <property type="term" value="F:class I DNA-(apurinic or apyrimidinic site) endonuclease activity"/>
    <property type="evidence" value="ECO:0007669"/>
    <property type="project" value="UniProtKB-EC"/>
</dbReference>
<protein>
    <submittedName>
        <fullName evidence="7">Endonuclease III</fullName>
        <ecNumber evidence="7">4.2.99.18</ecNumber>
    </submittedName>
</protein>
<dbReference type="PANTHER" id="PTHR10359">
    <property type="entry name" value="A/G-SPECIFIC ADENINE GLYCOSYLASE/ENDONUCLEASE III"/>
    <property type="match status" value="1"/>
</dbReference>
<dbReference type="InterPro" id="IPR023170">
    <property type="entry name" value="HhH_base_excis_C"/>
</dbReference>
<dbReference type="Gene3D" id="1.10.1670.10">
    <property type="entry name" value="Helix-hairpin-Helix base-excision DNA repair enzymes (C-terminal)"/>
    <property type="match status" value="1"/>
</dbReference>
<dbReference type="SUPFAM" id="SSF48150">
    <property type="entry name" value="DNA-glycosylase"/>
    <property type="match status" value="1"/>
</dbReference>
<evidence type="ECO:0000256" key="2">
    <source>
        <dbReference type="ARBA" id="ARBA00022723"/>
    </source>
</evidence>
<dbReference type="EC" id="4.2.99.18" evidence="7"/>
<dbReference type="Pfam" id="PF00730">
    <property type="entry name" value="HhH-GPD"/>
    <property type="match status" value="1"/>
</dbReference>
<keyword evidence="7" id="KW-0540">Nuclease</keyword>
<dbReference type="GO" id="GO:0051539">
    <property type="term" value="F:4 iron, 4 sulfur cluster binding"/>
    <property type="evidence" value="ECO:0007669"/>
    <property type="project" value="UniProtKB-KW"/>
</dbReference>
<keyword evidence="2" id="KW-0479">Metal-binding</keyword>
<keyword evidence="3" id="KW-0408">Iron</keyword>
<evidence type="ECO:0000313" key="8">
    <source>
        <dbReference type="Proteomes" id="UP000503399"/>
    </source>
</evidence>
<keyword evidence="4" id="KW-0411">Iron-sulfur</keyword>
<keyword evidence="8" id="KW-1185">Reference proteome</keyword>
<dbReference type="EMBL" id="LR778114">
    <property type="protein sequence ID" value="CAB1128510.1"/>
    <property type="molecule type" value="Genomic_DNA"/>
</dbReference>
<proteinExistence type="predicted"/>
<evidence type="ECO:0000256" key="1">
    <source>
        <dbReference type="ARBA" id="ARBA00022485"/>
    </source>
</evidence>
<evidence type="ECO:0000256" key="5">
    <source>
        <dbReference type="SAM" id="MobiDB-lite"/>
    </source>
</evidence>
<dbReference type="Gene3D" id="1.10.340.30">
    <property type="entry name" value="Hypothetical protein, domain 2"/>
    <property type="match status" value="1"/>
</dbReference>
<dbReference type="KEGG" id="hfv:R50_1004"/>
<keyword evidence="7" id="KW-0456">Lyase</keyword>
<dbReference type="PIRSF" id="PIRSF001435">
    <property type="entry name" value="Nth"/>
    <property type="match status" value="1"/>
</dbReference>
<reference evidence="7 8" key="1">
    <citation type="submission" date="2020-02" db="EMBL/GenBank/DDBJ databases">
        <authorList>
            <person name="Hogendoorn C."/>
        </authorList>
    </citation>
    <scope>NUCLEOTIDE SEQUENCE [LARGE SCALE GENOMIC DNA]</scope>
    <source>
        <strain evidence="7">R501</strain>
    </source>
</reference>
<evidence type="ECO:0000256" key="4">
    <source>
        <dbReference type="ARBA" id="ARBA00023014"/>
    </source>
</evidence>
<sequence>MTEQVDRERLWALYRRLWVAFGPQGWWPAESPFEVAVGAILTQAVSWRNVSAALDRIKAAGALSVEALLAAPPGRLEEWLRPTLYFRAKAAKLRTFLEAVRAAGGLEALWAGPPAEARARLLAIPGIGPETADDMMLYGAGQPVLVVDAYTHRILVRAGVVPAGRFRYEPLRRGLEAAFAPPDVPRFKEFHALVVRLGKDYCRPQPRCGPCPARAVCATGRAQPGEEEQGALGDVEPGRLP</sequence>
<dbReference type="Proteomes" id="UP000503399">
    <property type="component" value="Chromosome"/>
</dbReference>
<keyword evidence="7" id="KW-0378">Hydrolase</keyword>
<name>A0A6F8ZFS0_9FIRM</name>
<organism evidence="7 8">
    <name type="scientific">Candidatus Hydrogenisulfobacillus filiaventi</name>
    <dbReference type="NCBI Taxonomy" id="2707344"/>
    <lineage>
        <taxon>Bacteria</taxon>
        <taxon>Bacillati</taxon>
        <taxon>Bacillota</taxon>
        <taxon>Clostridia</taxon>
        <taxon>Eubacteriales</taxon>
        <taxon>Clostridiales Family XVII. Incertae Sedis</taxon>
        <taxon>Candidatus Hydrogenisulfobacillus</taxon>
    </lineage>
</organism>
<feature type="domain" description="HhH-GPD" evidence="6">
    <location>
        <begin position="41"/>
        <end position="200"/>
    </location>
</feature>